<evidence type="ECO:0000259" key="4">
    <source>
        <dbReference type="Pfam" id="PF25151"/>
    </source>
</evidence>
<name>A0A2T9YRB5_9FUNG</name>
<dbReference type="Pfam" id="PF10350">
    <property type="entry name" value="DUF2428"/>
    <property type="match status" value="1"/>
</dbReference>
<dbReference type="InterPro" id="IPR019442">
    <property type="entry name" value="THADA/TRM732_DUF2428"/>
</dbReference>
<feature type="domain" description="tRNA (32-2'-O)-methyltransferase regulator THADA-like TPR repeats region" evidence="3">
    <location>
        <begin position="734"/>
        <end position="931"/>
    </location>
</feature>
<evidence type="ECO:0000256" key="1">
    <source>
        <dbReference type="ARBA" id="ARBA00022694"/>
    </source>
</evidence>
<comment type="caution">
    <text evidence="5">The sequence shown here is derived from an EMBL/GenBank/DDBJ whole genome shotgun (WGS) entry which is preliminary data.</text>
</comment>
<evidence type="ECO:0000313" key="5">
    <source>
        <dbReference type="EMBL" id="PVU94872.1"/>
    </source>
</evidence>
<keyword evidence="1" id="KW-0819">tRNA processing</keyword>
<dbReference type="InterPro" id="IPR051954">
    <property type="entry name" value="tRNA_methyltransferase_THADA"/>
</dbReference>
<dbReference type="InterPro" id="IPR056842">
    <property type="entry name" value="THADA-like_TPR_C"/>
</dbReference>
<sequence length="2448" mass="277207">MARSGKRNYSEKASRSPILFWKDWIEILKKHCNDLDHSKSTSFPENNQNKTNKFTLDFTNLFSNLLILIHKLLLSQNNWEAQNEELKRIEKLLGLMIKKDGYSIQQFLSNSTFSEMFSDICSVFAEGYLVTNDPIVRRLLLNSIKKLCDIDQQIFTEIIKFRILIFLNYENFAENKSQTHDREVWLNQQFKTQPLSTKSIGILMLLQMPFGSEILEKTAESIVDFFVDAFKFTTSKILDTGNNSQLNTNKFLIENENKKDFQQNYFISGDIIEHYNTIQQIGKVILHLTSKVGFKKFGSVNTGHFSENIQKKISNIIPTANDLLYHKEEALGIDAREIAALIVITSLDKLNQTSIDQYIKNLSEIQKIAELSGNATPIICISRAIITCMNEEVVLYSQSLSKNSSSILDTCYLQVSDLCGNPKLAPGIKVLAFESLNLWLNKIYSTMKFANSLRVPESDKDLTDVYKNDLLFENTDYILNLKSSASNLGNSVIYNQSSKIMDLLWSYWDDPIEAVQNKVKSLFEILLDIGIYMENFSKKTELNKDLRYLNFSNQVLDQVMSIDWTQKAKYSLLSALVKRLGPLSIISKEKGVIVEALSRMENTMLAPRISQLISSMLTSTLDELDTYQIWALPISQAILNGSPSLIKMIGRHVLPIAYKSKPELVGLLVEIICQQQELKDNKKESESSKNIAKIEENEDLFPNIYEEGYELELDNDYFDVSSMVQVNSSSKWCLKGSNRVNAMILILSIAKNMGMVSSVELDGDKISYIPKNFEEKLGPHLETIHNLLLDSVYNHEWLVRADLLELLCSSFKASEPLINSEVELIKVLLKETINSPNADFRQRQYSTLITWAGKLQVLYLSAKRIIYKFNGYGKELQENRESHKIEAENVVCKVTEVLKWWYELSISNIYPGANFVRSATGIQWLSIILKFFEPEALVASMDISESKNIKDSIRMDGSSILPWTNKNSLIPIISVLMNDTFQTNRDSAFELLNKWPFEIYTGGESSIYDAVPELIQMALERIYHTRSNENECGAQLLCFVFSKFVLKSKIEIEISDSYNSDYPKNTNFLLANLSQSLSEIPEEKSKLIRSVLFFVGQLVNILNTGVEHMKQNILKSALSKPLNGVILAIKLIFEKINWNELTNLLKNTIYGQIWRETVTHLISLLGQIKELVMVTLANPSPEGNIPSSFKETELAIQKISIENSENDNSFGSAFESTDIYDNMDNVDVSNGLVGVGPKHQVILSFCWRAVKEISGLLSTIGCYLPASDMYPKTENDTLGFDGGAIQPRYIISEDTVVQIGNDLFLMLTSIRHRGAFAAVHLEFARVCKRIYTSPNQKVSEFISVWLKKCVDTMVTQSVSITRRSAGWPYCLLALITSDQNCSIQYLPGTVAKLVEIAIQPVSFDKTENNNTDLPQVHAINMLRILFDDKTLTSDMIPFTENCMFLALNGLESNYWAIRNVCGLLYTSLMRRLFGIKKTKTERARENGITARELFTKFPGLYPLILSKLKAAVKQMDDITHEFYSKSNVKNKKIYALLLSNDTGITSPALYPCLILLSRLQLPSESQITSTDIDLDLEIENPLNIETKEKIKEGFTNTSNIKKSSLIKDKTVTNAMESINLNSQDEISKYLFSKHISLIPFIKLVLSCSKSPVMKTRLMASKALSSMLPSYLLTKVVTELLNSIIESSESIVNNFESGADSTLKSKNDGNLPGLIDYNDIHGKICQLYDIVSDIIPYEKMTNNKVSIELLDSVVIPKLLYLLEINLSEKLNCEIIRAGILKIILLIVGNSKWFSNNLLEQIRDSGISKTIHSNSSAENSLPHSTFLLAKSLLENISIPLFMNNVDTSTKQLSKFDDTVLNIPGGSDTILDCAKITLKLLDFQIESEKTGNFLSAFGSCMKITKIIENMSTDSIHYEVQILLVDWIKNLVPKLLSLDKIAGVSTLVVFETIVRSLTNMAFTRSSDQGIQMNKDPIVASYSLNTISLLLMTFSGKYDDFSALKNCGINQDIWKCGISVLKNEKSSLVIRCSLLIYLSSISRHIAGLASHLDQDSSDTLGSKHSNPLMIGDIKKDIGIIVDSVQSWSDENNTLPKRFAACNAAECLYYNNYLSKNDFKLLSPVLNAKLILVMFDLLYDDDVDIRYKSCSMVSKVLVLEKSTFNNIKQDQNSNYKLLCNKRAAEELISNYLNIEILESNIETDYKINTGFHIFEMLLILVQSKNELLGNFLEAKKSKTLFEKEPSNVYKEQIEISKMIYDFLFEYLNSLNKFISENTISKNTLYHSCKSKLPINSVLDPNFKPSKEKETSCLKFQTNINTLNVFIKKLSTGTLDKFLIALEKQHLTIESLLFSPETQKEQFTAIIELLLAFKLQHLMITFISNCSHLDDNVKFLSKLNLDDSKTNFKAHLVELRTNLLGKVGTSNNPDSLETIHPDVLFHLKDLYKTVGIDFE</sequence>
<dbReference type="STRING" id="61424.A0A2T9YRB5"/>
<feature type="domain" description="tRNA (32-2'-O)-methyltransferase regulator THADA-like C-terminal TPR repeats region" evidence="4">
    <location>
        <begin position="1458"/>
        <end position="1568"/>
    </location>
</feature>
<proteinExistence type="predicted"/>
<dbReference type="EMBL" id="MBFT01000217">
    <property type="protein sequence ID" value="PVU94872.1"/>
    <property type="molecule type" value="Genomic_DNA"/>
</dbReference>
<gene>
    <name evidence="5" type="ORF">BB559_002900</name>
</gene>
<evidence type="ECO:0000313" key="6">
    <source>
        <dbReference type="Proteomes" id="UP000245699"/>
    </source>
</evidence>
<reference evidence="5 6" key="1">
    <citation type="journal article" date="2018" name="MBio">
        <title>Comparative Genomics Reveals the Core Gene Toolbox for the Fungus-Insect Symbiosis.</title>
        <authorList>
            <person name="Wang Y."/>
            <person name="Stata M."/>
            <person name="Wang W."/>
            <person name="Stajich J.E."/>
            <person name="White M.M."/>
            <person name="Moncalvo J.M."/>
        </authorList>
    </citation>
    <scope>NUCLEOTIDE SEQUENCE [LARGE SCALE GENOMIC DNA]</scope>
    <source>
        <strain evidence="5 6">AUS-77-4</strain>
    </source>
</reference>
<keyword evidence="6" id="KW-1185">Reference proteome</keyword>
<protein>
    <submittedName>
        <fullName evidence="5">Uncharacterized protein</fullName>
    </submittedName>
</protein>
<dbReference type="PANTHER" id="PTHR14387">
    <property type="entry name" value="THADA/DEATH RECEPTOR INTERACTING PROTEIN"/>
    <property type="match status" value="1"/>
</dbReference>
<dbReference type="Pfam" id="PF25150">
    <property type="entry name" value="TPR_Trm732"/>
    <property type="match status" value="1"/>
</dbReference>
<dbReference type="Pfam" id="PF25151">
    <property type="entry name" value="TPR_Trm732_C"/>
    <property type="match status" value="2"/>
</dbReference>
<dbReference type="GO" id="GO:0030488">
    <property type="term" value="P:tRNA methylation"/>
    <property type="evidence" value="ECO:0007669"/>
    <property type="project" value="TreeGrafter"/>
</dbReference>
<evidence type="ECO:0000259" key="2">
    <source>
        <dbReference type="Pfam" id="PF10350"/>
    </source>
</evidence>
<feature type="domain" description="tRNA (32-2'-O)-methyltransferase regulator THADA-like C-terminal TPR repeats region" evidence="4">
    <location>
        <begin position="1634"/>
        <end position="1685"/>
    </location>
</feature>
<organism evidence="5 6">
    <name type="scientific">Furculomyces boomerangus</name>
    <dbReference type="NCBI Taxonomy" id="61424"/>
    <lineage>
        <taxon>Eukaryota</taxon>
        <taxon>Fungi</taxon>
        <taxon>Fungi incertae sedis</taxon>
        <taxon>Zoopagomycota</taxon>
        <taxon>Kickxellomycotina</taxon>
        <taxon>Harpellomycetes</taxon>
        <taxon>Harpellales</taxon>
        <taxon>Harpellaceae</taxon>
        <taxon>Furculomyces</taxon>
    </lineage>
</organism>
<accession>A0A2T9YRB5</accession>
<dbReference type="OrthoDB" id="73997at2759"/>
<dbReference type="Proteomes" id="UP000245699">
    <property type="component" value="Unassembled WGS sequence"/>
</dbReference>
<evidence type="ECO:0000259" key="3">
    <source>
        <dbReference type="Pfam" id="PF25150"/>
    </source>
</evidence>
<feature type="domain" description="DUF2428" evidence="2">
    <location>
        <begin position="1157"/>
        <end position="1456"/>
    </location>
</feature>
<dbReference type="GO" id="GO:0005829">
    <property type="term" value="C:cytosol"/>
    <property type="evidence" value="ECO:0007669"/>
    <property type="project" value="TreeGrafter"/>
</dbReference>
<dbReference type="PANTHER" id="PTHR14387:SF0">
    <property type="entry name" value="DUF2428 DOMAIN-CONTAINING PROTEIN"/>
    <property type="match status" value="1"/>
</dbReference>
<dbReference type="InterPro" id="IPR056843">
    <property type="entry name" value="THADA-like_TPR"/>
</dbReference>